<feature type="compositionally biased region" description="Basic and acidic residues" evidence="1">
    <location>
        <begin position="188"/>
        <end position="217"/>
    </location>
</feature>
<proteinExistence type="predicted"/>
<evidence type="ECO:0000313" key="2">
    <source>
        <dbReference type="EMBL" id="QTA88732.1"/>
    </source>
</evidence>
<dbReference type="RefSeq" id="WP_207683369.1">
    <property type="nucleotide sequence ID" value="NZ_CP061800.1"/>
</dbReference>
<evidence type="ECO:0000256" key="1">
    <source>
        <dbReference type="SAM" id="MobiDB-lite"/>
    </source>
</evidence>
<sequence length="217" mass="24519">MLEKKRADITEIYKNMFFGSWIKNAPSPFEAMKNMNGTATKGFKIYGAWLKYVNSVTDKGFETGCDAIAGEEIKVDTFFKTFREAYDNFTDQVTDAFKDTPFEGIKEIDKAVKKSLDVFSHEQKEATGFLKNMCEFNNNMIDFSLSAMGNISVAKTLQEYDTIPNFIGTCTEFLESTNKLCRGISASRESKTESDDLKSPIEKKTPEEEPEVEKKAA</sequence>
<dbReference type="Proteomes" id="UP000663722">
    <property type="component" value="Chromosome"/>
</dbReference>
<dbReference type="KEGG" id="dmm:dnm_047790"/>
<name>A0A975BND6_9BACT</name>
<reference evidence="2" key="1">
    <citation type="journal article" date="2021" name="Microb. Physiol.">
        <title>Proteogenomic Insights into the Physiology of Marine, Sulfate-Reducing, Filamentous Desulfonema limicola and Desulfonema magnum.</title>
        <authorList>
            <person name="Schnaars V."/>
            <person name="Wohlbrand L."/>
            <person name="Scheve S."/>
            <person name="Hinrichs C."/>
            <person name="Reinhardt R."/>
            <person name="Rabus R."/>
        </authorList>
    </citation>
    <scope>NUCLEOTIDE SEQUENCE</scope>
    <source>
        <strain evidence="2">4be13</strain>
    </source>
</reference>
<evidence type="ECO:0000313" key="3">
    <source>
        <dbReference type="Proteomes" id="UP000663722"/>
    </source>
</evidence>
<keyword evidence="3" id="KW-1185">Reference proteome</keyword>
<feature type="region of interest" description="Disordered" evidence="1">
    <location>
        <begin position="185"/>
        <end position="217"/>
    </location>
</feature>
<dbReference type="AlphaFoldDB" id="A0A975BND6"/>
<gene>
    <name evidence="2" type="ORF">dnm_047790</name>
</gene>
<accession>A0A975BND6</accession>
<dbReference type="EMBL" id="CP061800">
    <property type="protein sequence ID" value="QTA88732.1"/>
    <property type="molecule type" value="Genomic_DNA"/>
</dbReference>
<organism evidence="2 3">
    <name type="scientific">Desulfonema magnum</name>
    <dbReference type="NCBI Taxonomy" id="45655"/>
    <lineage>
        <taxon>Bacteria</taxon>
        <taxon>Pseudomonadati</taxon>
        <taxon>Thermodesulfobacteriota</taxon>
        <taxon>Desulfobacteria</taxon>
        <taxon>Desulfobacterales</taxon>
        <taxon>Desulfococcaceae</taxon>
        <taxon>Desulfonema</taxon>
    </lineage>
</organism>
<protein>
    <submittedName>
        <fullName evidence="2">Uncharacterized protein</fullName>
    </submittedName>
</protein>